<dbReference type="Gene3D" id="3.30.300.130">
    <property type="entry name" value="Fe-S cluster assembly (FSCA)"/>
    <property type="match status" value="1"/>
</dbReference>
<dbReference type="RefSeq" id="WP_146290821.1">
    <property type="nucleotide sequence ID" value="NZ_CP042304.1"/>
</dbReference>
<dbReference type="Proteomes" id="UP000315364">
    <property type="component" value="Chromosome"/>
</dbReference>
<dbReference type="SUPFAM" id="SSF117916">
    <property type="entry name" value="Fe-S cluster assembly (FSCA) domain-like"/>
    <property type="match status" value="1"/>
</dbReference>
<dbReference type="OrthoDB" id="9805360at2"/>
<feature type="domain" description="MIP18 family-like" evidence="1">
    <location>
        <begin position="14"/>
        <end position="85"/>
    </location>
</feature>
<proteinExistence type="predicted"/>
<evidence type="ECO:0000313" key="3">
    <source>
        <dbReference type="Proteomes" id="UP000315364"/>
    </source>
</evidence>
<reference evidence="2 3" key="1">
    <citation type="submission" date="2019-07" db="EMBL/GenBank/DDBJ databases">
        <title>Full genome sequence of Devosia sp. Gsoil 520.</title>
        <authorList>
            <person name="Im W.-T."/>
        </authorList>
    </citation>
    <scope>NUCLEOTIDE SEQUENCE [LARGE SCALE GENOMIC DNA]</scope>
    <source>
        <strain evidence="2 3">Gsoil 520</strain>
    </source>
</reference>
<dbReference type="Pfam" id="PF01883">
    <property type="entry name" value="FeS_assembly_P"/>
    <property type="match status" value="1"/>
</dbReference>
<evidence type="ECO:0000259" key="1">
    <source>
        <dbReference type="Pfam" id="PF01883"/>
    </source>
</evidence>
<gene>
    <name evidence="2" type="ORF">FPZ08_15405</name>
</gene>
<dbReference type="AlphaFoldDB" id="A0A5B8LUM1"/>
<evidence type="ECO:0000313" key="2">
    <source>
        <dbReference type="EMBL" id="QDZ12007.1"/>
    </source>
</evidence>
<dbReference type="InterPro" id="IPR002744">
    <property type="entry name" value="MIP18-like"/>
</dbReference>
<name>A0A5B8LUM1_9HYPH</name>
<sequence>MSEDAEEEDDALVAQIREALRAVIDPELGQNVVDLGLIYAIEVTDGCVASIVMTTTTRGCPATSFLKQAVQDVAWAVPGIEFVDVDLTYEPPWSPSFIAPEIAGLLGAR</sequence>
<dbReference type="PANTHER" id="PTHR42831">
    <property type="entry name" value="FE-S PROTEIN MATURATION AUXILIARY FACTOR YITW"/>
    <property type="match status" value="1"/>
</dbReference>
<dbReference type="InterPro" id="IPR034904">
    <property type="entry name" value="FSCA_dom_sf"/>
</dbReference>
<dbReference type="PANTHER" id="PTHR42831:SF1">
    <property type="entry name" value="FE-S PROTEIN MATURATION AUXILIARY FACTOR YITW"/>
    <property type="match status" value="1"/>
</dbReference>
<dbReference type="EMBL" id="CP042304">
    <property type="protein sequence ID" value="QDZ12007.1"/>
    <property type="molecule type" value="Genomic_DNA"/>
</dbReference>
<keyword evidence="3" id="KW-1185">Reference proteome</keyword>
<organism evidence="2 3">
    <name type="scientific">Devosia ginsengisoli</name>
    <dbReference type="NCBI Taxonomy" id="400770"/>
    <lineage>
        <taxon>Bacteria</taxon>
        <taxon>Pseudomonadati</taxon>
        <taxon>Pseudomonadota</taxon>
        <taxon>Alphaproteobacteria</taxon>
        <taxon>Hyphomicrobiales</taxon>
        <taxon>Devosiaceae</taxon>
        <taxon>Devosia</taxon>
    </lineage>
</organism>
<accession>A0A5B8LUM1</accession>
<protein>
    <submittedName>
        <fullName evidence="2">Metal-sulfur cluster assembly factor</fullName>
    </submittedName>
</protein>
<dbReference type="KEGG" id="dea:FPZ08_15405"/>
<dbReference type="InterPro" id="IPR052339">
    <property type="entry name" value="Fe-S_Maturation_MIP18"/>
</dbReference>